<dbReference type="AlphaFoldDB" id="A0A0D3KB81"/>
<dbReference type="eggNOG" id="KOG1760">
    <property type="taxonomic scope" value="Eukaryota"/>
</dbReference>
<dbReference type="EnsemblProtists" id="EOD33016">
    <property type="protein sequence ID" value="EOD33016"/>
    <property type="gene ID" value="EMIHUDRAFT_229965"/>
</dbReference>
<dbReference type="HOGENOM" id="CLU_130032_0_1_1"/>
<keyword evidence="6" id="KW-1185">Reference proteome</keyword>
<dbReference type="STRING" id="2903.R1FC59"/>
<dbReference type="CDD" id="cd23165">
    <property type="entry name" value="Prefoldin_4"/>
    <property type="match status" value="1"/>
</dbReference>
<dbReference type="OMA" id="KFGRAIN"/>
<evidence type="ECO:0000256" key="2">
    <source>
        <dbReference type="ARBA" id="ARBA00023186"/>
    </source>
</evidence>
<comment type="similarity">
    <text evidence="1">Belongs to the prefoldin subunit beta family.</text>
</comment>
<dbReference type="PaxDb" id="2903-EOD33016"/>
<dbReference type="InterPro" id="IPR002777">
    <property type="entry name" value="PFD_beta-like"/>
</dbReference>
<dbReference type="InterPro" id="IPR009053">
    <property type="entry name" value="Prefoldin"/>
</dbReference>
<dbReference type="InterPro" id="IPR016661">
    <property type="entry name" value="PFDN4"/>
</dbReference>
<keyword evidence="2" id="KW-0143">Chaperone</keyword>
<reference evidence="6" key="1">
    <citation type="journal article" date="2013" name="Nature">
        <title>Pan genome of the phytoplankton Emiliania underpins its global distribution.</title>
        <authorList>
            <person name="Read B.A."/>
            <person name="Kegel J."/>
            <person name="Klute M.J."/>
            <person name="Kuo A."/>
            <person name="Lefebvre S.C."/>
            <person name="Maumus F."/>
            <person name="Mayer C."/>
            <person name="Miller J."/>
            <person name="Monier A."/>
            <person name="Salamov A."/>
            <person name="Young J."/>
            <person name="Aguilar M."/>
            <person name="Claverie J.M."/>
            <person name="Frickenhaus S."/>
            <person name="Gonzalez K."/>
            <person name="Herman E.K."/>
            <person name="Lin Y.C."/>
            <person name="Napier J."/>
            <person name="Ogata H."/>
            <person name="Sarno A.F."/>
            <person name="Shmutz J."/>
            <person name="Schroeder D."/>
            <person name="de Vargas C."/>
            <person name="Verret F."/>
            <person name="von Dassow P."/>
            <person name="Valentin K."/>
            <person name="Van de Peer Y."/>
            <person name="Wheeler G."/>
            <person name="Dacks J.B."/>
            <person name="Delwiche C.F."/>
            <person name="Dyhrman S.T."/>
            <person name="Glockner G."/>
            <person name="John U."/>
            <person name="Richards T."/>
            <person name="Worden A.Z."/>
            <person name="Zhang X."/>
            <person name="Grigoriev I.V."/>
            <person name="Allen A.E."/>
            <person name="Bidle K."/>
            <person name="Borodovsky M."/>
            <person name="Bowler C."/>
            <person name="Brownlee C."/>
            <person name="Cock J.M."/>
            <person name="Elias M."/>
            <person name="Gladyshev V.N."/>
            <person name="Groth M."/>
            <person name="Guda C."/>
            <person name="Hadaegh A."/>
            <person name="Iglesias-Rodriguez M.D."/>
            <person name="Jenkins J."/>
            <person name="Jones B.M."/>
            <person name="Lawson T."/>
            <person name="Leese F."/>
            <person name="Lindquist E."/>
            <person name="Lobanov A."/>
            <person name="Lomsadze A."/>
            <person name="Malik S.B."/>
            <person name="Marsh M.E."/>
            <person name="Mackinder L."/>
            <person name="Mock T."/>
            <person name="Mueller-Roeber B."/>
            <person name="Pagarete A."/>
            <person name="Parker M."/>
            <person name="Probert I."/>
            <person name="Quesneville H."/>
            <person name="Raines C."/>
            <person name="Rensing S.A."/>
            <person name="Riano-Pachon D.M."/>
            <person name="Richier S."/>
            <person name="Rokitta S."/>
            <person name="Shiraiwa Y."/>
            <person name="Soanes D.M."/>
            <person name="van der Giezen M."/>
            <person name="Wahlund T.M."/>
            <person name="Williams B."/>
            <person name="Wilson W."/>
            <person name="Wolfe G."/>
            <person name="Wurch L.L."/>
        </authorList>
    </citation>
    <scope>NUCLEOTIDE SEQUENCE</scope>
</reference>
<name>A0A0D3KB81_EMIH1</name>
<accession>A0A0D3KB81</accession>
<dbReference type="PIRSF" id="PIRSF016477">
    <property type="entry name" value="Prefoldin_subunit_4"/>
    <property type="match status" value="1"/>
</dbReference>
<sequence length="160" mass="18454">MTKKERILEKRNQTALRNALLTPRCLLLRAMAEEDVEVRLEDQQALELVLAINQFGRLNTRMHELEDEIKEKRSQHDQLDDAANELILADDDEPVRVQYGECYFEVGKERADELLESRKDAVADEISELESQLGTIRQTLAGLKKQLYARFGGNINLEEN</sequence>
<dbReference type="KEGG" id="ehx:EMIHUDRAFT_229965"/>
<feature type="coiled-coil region" evidence="4">
    <location>
        <begin position="55"/>
        <end position="85"/>
    </location>
</feature>
<evidence type="ECO:0000313" key="5">
    <source>
        <dbReference type="EnsemblProtists" id="EOD33016"/>
    </source>
</evidence>
<dbReference type="Gene3D" id="1.10.287.370">
    <property type="match status" value="1"/>
</dbReference>
<dbReference type="GeneID" id="17278288"/>
<protein>
    <recommendedName>
        <fullName evidence="7">Prefoldin subunit 4</fullName>
    </recommendedName>
</protein>
<organism evidence="5 6">
    <name type="scientific">Emiliania huxleyi (strain CCMP1516)</name>
    <dbReference type="NCBI Taxonomy" id="280463"/>
    <lineage>
        <taxon>Eukaryota</taxon>
        <taxon>Haptista</taxon>
        <taxon>Haptophyta</taxon>
        <taxon>Prymnesiophyceae</taxon>
        <taxon>Isochrysidales</taxon>
        <taxon>Noelaerhabdaceae</taxon>
        <taxon>Emiliania</taxon>
    </lineage>
</organism>
<dbReference type="GO" id="GO:0006457">
    <property type="term" value="P:protein folding"/>
    <property type="evidence" value="ECO:0007669"/>
    <property type="project" value="InterPro"/>
</dbReference>
<evidence type="ECO:0000256" key="3">
    <source>
        <dbReference type="ARBA" id="ARBA00024667"/>
    </source>
</evidence>
<dbReference type="Proteomes" id="UP000013827">
    <property type="component" value="Unassembled WGS sequence"/>
</dbReference>
<feature type="coiled-coil region" evidence="4">
    <location>
        <begin position="112"/>
        <end position="146"/>
    </location>
</feature>
<evidence type="ECO:0008006" key="7">
    <source>
        <dbReference type="Google" id="ProtNLM"/>
    </source>
</evidence>
<dbReference type="GO" id="GO:0051082">
    <property type="term" value="F:unfolded protein binding"/>
    <property type="evidence" value="ECO:0007669"/>
    <property type="project" value="InterPro"/>
</dbReference>
<proteinExistence type="inferred from homology"/>
<comment type="function">
    <text evidence="3">Binds specifically to cytosolic chaperonin (c-CPN) and transfers target proteins to it. Binds to nascent polypeptide chain and promotes folding in an environment in which there are many competing pathways for nonnative proteins.</text>
</comment>
<keyword evidence="4" id="KW-0175">Coiled coil</keyword>
<dbReference type="PANTHER" id="PTHR21100:SF9">
    <property type="entry name" value="PREFOLDIN SUBUNIT 4"/>
    <property type="match status" value="1"/>
</dbReference>
<evidence type="ECO:0000256" key="4">
    <source>
        <dbReference type="SAM" id="Coils"/>
    </source>
</evidence>
<dbReference type="RefSeq" id="XP_005785445.1">
    <property type="nucleotide sequence ID" value="XM_005785388.1"/>
</dbReference>
<dbReference type="Pfam" id="PF01920">
    <property type="entry name" value="Prefoldin_2"/>
    <property type="match status" value="1"/>
</dbReference>
<dbReference type="PANTHER" id="PTHR21100">
    <property type="entry name" value="PREFOLDIN SUBUNIT 4"/>
    <property type="match status" value="1"/>
</dbReference>
<reference evidence="5" key="2">
    <citation type="submission" date="2024-10" db="UniProtKB">
        <authorList>
            <consortium name="EnsemblProtists"/>
        </authorList>
    </citation>
    <scope>IDENTIFICATION</scope>
</reference>
<dbReference type="GO" id="GO:0005737">
    <property type="term" value="C:cytoplasm"/>
    <property type="evidence" value="ECO:0007669"/>
    <property type="project" value="UniProtKB-ARBA"/>
</dbReference>
<dbReference type="SUPFAM" id="SSF46579">
    <property type="entry name" value="Prefoldin"/>
    <property type="match status" value="1"/>
</dbReference>
<evidence type="ECO:0000313" key="6">
    <source>
        <dbReference type="Proteomes" id="UP000013827"/>
    </source>
</evidence>
<dbReference type="GO" id="GO:0016272">
    <property type="term" value="C:prefoldin complex"/>
    <property type="evidence" value="ECO:0007669"/>
    <property type="project" value="InterPro"/>
</dbReference>
<dbReference type="FunFam" id="1.10.287.370:FF:000005">
    <property type="entry name" value="Prefoldin subunit 4"/>
    <property type="match status" value="1"/>
</dbReference>
<evidence type="ECO:0000256" key="1">
    <source>
        <dbReference type="ARBA" id="ARBA00008045"/>
    </source>
</evidence>